<accession>A0A914YD14</accession>
<sequence length="142" mass="16976">MVPKNECLEILPKNFARSYLLKLLTNYEIFMSPKGIPKSKRIEFKRIWKYFYPDRTDGKAQMKKWSLKLRDQKRRLVYKEIQTTHTFGITDSGNEFYFEKLRPEICYTRISCCAENVLPANPVGNCGIYVPQKHFIFKKVFY</sequence>
<reference evidence="2" key="1">
    <citation type="submission" date="2022-11" db="UniProtKB">
        <authorList>
            <consortium name="WormBaseParasite"/>
        </authorList>
    </citation>
    <scope>IDENTIFICATION</scope>
</reference>
<protein>
    <submittedName>
        <fullName evidence="2">Uncharacterized protein</fullName>
    </submittedName>
</protein>
<proteinExistence type="predicted"/>
<keyword evidence="1" id="KW-1185">Reference proteome</keyword>
<name>A0A914YD14_9BILA</name>
<dbReference type="Proteomes" id="UP000887577">
    <property type="component" value="Unplaced"/>
</dbReference>
<evidence type="ECO:0000313" key="1">
    <source>
        <dbReference type="Proteomes" id="UP000887577"/>
    </source>
</evidence>
<dbReference type="AlphaFoldDB" id="A0A914YD14"/>
<organism evidence="1 2">
    <name type="scientific">Panagrolaimus superbus</name>
    <dbReference type="NCBI Taxonomy" id="310955"/>
    <lineage>
        <taxon>Eukaryota</taxon>
        <taxon>Metazoa</taxon>
        <taxon>Ecdysozoa</taxon>
        <taxon>Nematoda</taxon>
        <taxon>Chromadorea</taxon>
        <taxon>Rhabditida</taxon>
        <taxon>Tylenchina</taxon>
        <taxon>Panagrolaimomorpha</taxon>
        <taxon>Panagrolaimoidea</taxon>
        <taxon>Panagrolaimidae</taxon>
        <taxon>Panagrolaimus</taxon>
    </lineage>
</organism>
<dbReference type="WBParaSite" id="PSU_v2.g18118.t1">
    <property type="protein sequence ID" value="PSU_v2.g18118.t1"/>
    <property type="gene ID" value="PSU_v2.g18118"/>
</dbReference>
<evidence type="ECO:0000313" key="2">
    <source>
        <dbReference type="WBParaSite" id="PSU_v2.g18118.t1"/>
    </source>
</evidence>